<feature type="compositionally biased region" description="Basic residues" evidence="5">
    <location>
        <begin position="1"/>
        <end position="15"/>
    </location>
</feature>
<dbReference type="Gene3D" id="2.130.10.10">
    <property type="entry name" value="YVTN repeat-like/Quinoprotein amine dehydrogenase"/>
    <property type="match status" value="1"/>
</dbReference>
<evidence type="ECO:0000259" key="6">
    <source>
        <dbReference type="PROSITE" id="PS50157"/>
    </source>
</evidence>
<sequence>MSKRTKTKRPSKKSKKSVESQSEDDYEADSSELDEEFADPSDKSPVEYIPRKRVRPAPVVPKNQAPDPELELQKKVKADYGTNCEKLEARILKDASILGDIEKLRLLEKIFGIKKLYKTEHNIAEIKMNGKLFVCAECGQSYTTRPGIKYHISGRCPEVPSIHKCRLCEYQSGETFKIDSHIRLEHLKQQSEITPRKPAQTMSWLISEQLLRSSYQYKKHAEPKAAPISDPLSESDEISHRKGWKFSNNVSVKTGKKLMSKTVEPRTAWETSDIKDHGYKFECNSGFHSIRCFNWLRAGNIDAFAISTPPFKIKTTDLHKSSFLQFWHFPSSLISNDVQPPQHHLTKQCPFAINSLAQVVDDIDNGYLAMACDDGFIRLIAFGVNKSSSTPCRFAVDSSNKELVLNGTQQSNPLSMDSFNDLIVAGYASGLVAVYKISAAKQTISPLRVFDTHGLPISSICFHSFDHDIFTTSSFERITTIWSCTRGQLYSTGDSPSHMILDSCWMQDMLALATDNVFQDHFGVVIYDPNFMDTRLKQRIGYSQPISSIDYAHLHGTLAIADIDGRISLTSLPNPRKQMNMTRKGFQTIVVSLASISPQEKDGKKFDMLFEDHKDLSKMNEQHGLPSKKADVKKGYVAIDHSTVVNYSCVRWNTSGSRACWLGFTSGSGIVRIQYMRGLTRESQTSSPLSPSEFEKKCTSYR</sequence>
<evidence type="ECO:0000256" key="5">
    <source>
        <dbReference type="SAM" id="MobiDB-lite"/>
    </source>
</evidence>
<keyword evidence="3" id="KW-0539">Nucleus</keyword>
<dbReference type="InterPro" id="IPR001680">
    <property type="entry name" value="WD40_rpt"/>
</dbReference>
<dbReference type="AlphaFoldDB" id="E4WZY2"/>
<evidence type="ECO:0000256" key="4">
    <source>
        <dbReference type="PROSITE-ProRule" id="PRU00042"/>
    </source>
</evidence>
<name>E4WZY2_OIKDI</name>
<feature type="domain" description="C2H2-type" evidence="6">
    <location>
        <begin position="133"/>
        <end position="160"/>
    </location>
</feature>
<dbReference type="PANTHER" id="PTHR15052:SF2">
    <property type="entry name" value="GENERAL TRANSCRIPTION FACTOR 3C POLYPEPTIDE 2"/>
    <property type="match status" value="1"/>
</dbReference>
<dbReference type="Proteomes" id="UP000001307">
    <property type="component" value="Unassembled WGS sequence"/>
</dbReference>
<organism evidence="7">
    <name type="scientific">Oikopleura dioica</name>
    <name type="common">Tunicate</name>
    <dbReference type="NCBI Taxonomy" id="34765"/>
    <lineage>
        <taxon>Eukaryota</taxon>
        <taxon>Metazoa</taxon>
        <taxon>Chordata</taxon>
        <taxon>Tunicata</taxon>
        <taxon>Appendicularia</taxon>
        <taxon>Copelata</taxon>
        <taxon>Oikopleuridae</taxon>
        <taxon>Oikopleura</taxon>
    </lineage>
</organism>
<evidence type="ECO:0000256" key="2">
    <source>
        <dbReference type="ARBA" id="ARBA00023163"/>
    </source>
</evidence>
<evidence type="ECO:0000313" key="7">
    <source>
        <dbReference type="EMBL" id="CBY23080.1"/>
    </source>
</evidence>
<keyword evidence="2" id="KW-0804">Transcription</keyword>
<dbReference type="InterPro" id="IPR036322">
    <property type="entry name" value="WD40_repeat_dom_sf"/>
</dbReference>
<feature type="compositionally biased region" description="Acidic residues" evidence="5">
    <location>
        <begin position="21"/>
        <end position="39"/>
    </location>
</feature>
<gene>
    <name evidence="7" type="ORF">GSOID_T00015008001</name>
</gene>
<dbReference type="PROSITE" id="PS50157">
    <property type="entry name" value="ZINC_FINGER_C2H2_2"/>
    <property type="match status" value="1"/>
</dbReference>
<protein>
    <recommendedName>
        <fullName evidence="6">C2H2-type domain-containing protein</fullName>
    </recommendedName>
</protein>
<dbReference type="GO" id="GO:0006383">
    <property type="term" value="P:transcription by RNA polymerase III"/>
    <property type="evidence" value="ECO:0007669"/>
    <property type="project" value="TreeGrafter"/>
</dbReference>
<dbReference type="GO" id="GO:0005634">
    <property type="term" value="C:nucleus"/>
    <property type="evidence" value="ECO:0007669"/>
    <property type="project" value="UniProtKB-SubCell"/>
</dbReference>
<feature type="region of interest" description="Disordered" evidence="5">
    <location>
        <begin position="682"/>
        <end position="702"/>
    </location>
</feature>
<keyword evidence="4" id="KW-0863">Zinc-finger</keyword>
<dbReference type="EMBL" id="FN653020">
    <property type="protein sequence ID" value="CBY23080.1"/>
    <property type="molecule type" value="Genomic_DNA"/>
</dbReference>
<dbReference type="GO" id="GO:0000127">
    <property type="term" value="C:transcription factor TFIIIC complex"/>
    <property type="evidence" value="ECO:0007669"/>
    <property type="project" value="TreeGrafter"/>
</dbReference>
<dbReference type="SMART" id="SM00320">
    <property type="entry name" value="WD40"/>
    <property type="match status" value="2"/>
</dbReference>
<keyword evidence="4" id="KW-0479">Metal-binding</keyword>
<dbReference type="InterPro" id="IPR052416">
    <property type="entry name" value="GTF3C_component"/>
</dbReference>
<evidence type="ECO:0000256" key="1">
    <source>
        <dbReference type="ARBA" id="ARBA00004123"/>
    </source>
</evidence>
<dbReference type="InterPro" id="IPR013087">
    <property type="entry name" value="Znf_C2H2_type"/>
</dbReference>
<dbReference type="PANTHER" id="PTHR15052">
    <property type="entry name" value="RNA POLYMERASE III TRANSCRIPTION INITIATION FACTOR COMPLEX SUBUNIT"/>
    <property type="match status" value="1"/>
</dbReference>
<reference evidence="7" key="1">
    <citation type="journal article" date="2010" name="Science">
        <title>Plasticity of animal genome architecture unmasked by rapid evolution of a pelagic tunicate.</title>
        <authorList>
            <person name="Denoeud F."/>
            <person name="Henriet S."/>
            <person name="Mungpakdee S."/>
            <person name="Aury J.M."/>
            <person name="Da Silva C."/>
            <person name="Brinkmann H."/>
            <person name="Mikhaleva J."/>
            <person name="Olsen L.C."/>
            <person name="Jubin C."/>
            <person name="Canestro C."/>
            <person name="Bouquet J.M."/>
            <person name="Danks G."/>
            <person name="Poulain J."/>
            <person name="Campsteijn C."/>
            <person name="Adamski M."/>
            <person name="Cross I."/>
            <person name="Yadetie F."/>
            <person name="Muffato M."/>
            <person name="Louis A."/>
            <person name="Butcher S."/>
            <person name="Tsagkogeorga G."/>
            <person name="Konrad A."/>
            <person name="Singh S."/>
            <person name="Jensen M.F."/>
            <person name="Cong E.H."/>
            <person name="Eikeseth-Otteraa H."/>
            <person name="Noel B."/>
            <person name="Anthouard V."/>
            <person name="Porcel B.M."/>
            <person name="Kachouri-Lafond R."/>
            <person name="Nishino A."/>
            <person name="Ugolini M."/>
            <person name="Chourrout P."/>
            <person name="Nishida H."/>
            <person name="Aasland R."/>
            <person name="Huzurbazar S."/>
            <person name="Westhof E."/>
            <person name="Delsuc F."/>
            <person name="Lehrach H."/>
            <person name="Reinhardt R."/>
            <person name="Weissenbach J."/>
            <person name="Roy S.W."/>
            <person name="Artiguenave F."/>
            <person name="Postlethwait J.H."/>
            <person name="Manak J.R."/>
            <person name="Thompson E.M."/>
            <person name="Jaillon O."/>
            <person name="Du Pasquier L."/>
            <person name="Boudinot P."/>
            <person name="Liberles D.A."/>
            <person name="Volff J.N."/>
            <person name="Philippe H."/>
            <person name="Lenhard B."/>
            <person name="Roest Crollius H."/>
            <person name="Wincker P."/>
            <person name="Chourrout D."/>
        </authorList>
    </citation>
    <scope>NUCLEOTIDE SEQUENCE [LARGE SCALE GENOMIC DNA]</scope>
</reference>
<feature type="compositionally biased region" description="Basic and acidic residues" evidence="5">
    <location>
        <begin position="693"/>
        <end position="702"/>
    </location>
</feature>
<keyword evidence="4" id="KW-0862">Zinc</keyword>
<proteinExistence type="predicted"/>
<accession>E4WZY2</accession>
<dbReference type="GO" id="GO:0008270">
    <property type="term" value="F:zinc ion binding"/>
    <property type="evidence" value="ECO:0007669"/>
    <property type="project" value="UniProtKB-KW"/>
</dbReference>
<keyword evidence="8" id="KW-1185">Reference proteome</keyword>
<dbReference type="InterPro" id="IPR015943">
    <property type="entry name" value="WD40/YVTN_repeat-like_dom_sf"/>
</dbReference>
<comment type="subcellular location">
    <subcellularLocation>
        <location evidence="1">Nucleus</location>
    </subcellularLocation>
</comment>
<evidence type="ECO:0000256" key="3">
    <source>
        <dbReference type="ARBA" id="ARBA00023242"/>
    </source>
</evidence>
<dbReference type="Gene3D" id="3.30.160.60">
    <property type="entry name" value="Classic Zinc Finger"/>
    <property type="match status" value="1"/>
</dbReference>
<feature type="region of interest" description="Disordered" evidence="5">
    <location>
        <begin position="1"/>
        <end position="68"/>
    </location>
</feature>
<evidence type="ECO:0000313" key="8">
    <source>
        <dbReference type="Proteomes" id="UP000001307"/>
    </source>
</evidence>
<dbReference type="InParanoid" id="E4WZY2"/>
<dbReference type="SUPFAM" id="SSF50978">
    <property type="entry name" value="WD40 repeat-like"/>
    <property type="match status" value="1"/>
</dbReference>